<comment type="caution">
    <text evidence="1">The sequence shown here is derived from an EMBL/GenBank/DDBJ whole genome shotgun (WGS) entry which is preliminary data.</text>
</comment>
<gene>
    <name evidence="1" type="ORF">F5148DRAFT_733177</name>
</gene>
<dbReference type="Proteomes" id="UP001207468">
    <property type="component" value="Unassembled WGS sequence"/>
</dbReference>
<name>A0ACC0UNU6_9AGAM</name>
<keyword evidence="2" id="KW-1185">Reference proteome</keyword>
<sequence>MQDTQLAADLVIGILGASIKHRCRRSQAGNLTWTRRPHTAMQGAFAEHQAMLQKLSAKGRRRVEVVQVRTPEELRRCDGLIIPGGESTTIALLARLSGMMEPLREFVGAKPVWGTCAGAILLAQAVSNPKRGGQELLHGVSVEITRNGWGSQVESFEAPLEVSGLRNAEVPFTGVFIRAPVIAELIEAAHDSQQQPIKVLSRISRSLLPSSLPDGGGDVSAAQTVVALRQGRHLLTTFHPELTDDDRFHEYFVQECVIPSLASRRNG</sequence>
<organism evidence="1 2">
    <name type="scientific">Russula earlei</name>
    <dbReference type="NCBI Taxonomy" id="71964"/>
    <lineage>
        <taxon>Eukaryota</taxon>
        <taxon>Fungi</taxon>
        <taxon>Dikarya</taxon>
        <taxon>Basidiomycota</taxon>
        <taxon>Agaricomycotina</taxon>
        <taxon>Agaricomycetes</taxon>
        <taxon>Russulales</taxon>
        <taxon>Russulaceae</taxon>
        <taxon>Russula</taxon>
    </lineage>
</organism>
<keyword evidence="1" id="KW-0315">Glutamine amidotransferase</keyword>
<evidence type="ECO:0000313" key="2">
    <source>
        <dbReference type="Proteomes" id="UP001207468"/>
    </source>
</evidence>
<proteinExistence type="predicted"/>
<reference evidence="1" key="1">
    <citation type="submission" date="2021-03" db="EMBL/GenBank/DDBJ databases">
        <title>Evolutionary priming and transition to the ectomycorrhizal habit in an iconic lineage of mushroom-forming fungi: is preadaptation a requirement?</title>
        <authorList>
            <consortium name="DOE Joint Genome Institute"/>
            <person name="Looney B.P."/>
            <person name="Miyauchi S."/>
            <person name="Morin E."/>
            <person name="Drula E."/>
            <person name="Courty P.E."/>
            <person name="Chicoki N."/>
            <person name="Fauchery L."/>
            <person name="Kohler A."/>
            <person name="Kuo A."/>
            <person name="LaButti K."/>
            <person name="Pangilinan J."/>
            <person name="Lipzen A."/>
            <person name="Riley R."/>
            <person name="Andreopoulos W."/>
            <person name="He G."/>
            <person name="Johnson J."/>
            <person name="Barry K.W."/>
            <person name="Grigoriev I.V."/>
            <person name="Nagy L."/>
            <person name="Hibbett D."/>
            <person name="Henrissat B."/>
            <person name="Matheny P.B."/>
            <person name="Labbe J."/>
            <person name="Martin A.F."/>
        </authorList>
    </citation>
    <scope>NUCLEOTIDE SEQUENCE</scope>
    <source>
        <strain evidence="1">BPL698</strain>
    </source>
</reference>
<evidence type="ECO:0000313" key="1">
    <source>
        <dbReference type="EMBL" id="KAI9512754.1"/>
    </source>
</evidence>
<dbReference type="EMBL" id="JAGFNK010000006">
    <property type="protein sequence ID" value="KAI9512754.1"/>
    <property type="molecule type" value="Genomic_DNA"/>
</dbReference>
<protein>
    <submittedName>
        <fullName evidence="1">SNO glutamine amidotransferase</fullName>
    </submittedName>
</protein>
<accession>A0ACC0UNU6</accession>